<feature type="compositionally biased region" description="Basic and acidic residues" evidence="1">
    <location>
        <begin position="1"/>
        <end position="16"/>
    </location>
</feature>
<sequence length="591" mass="64683">HRHGEDARGAADRRGDPQGAAQGGGGEPRARGHARAARAERDRGDHRDRAPLVPGRRHPAARHARRRRDPPDVGGAGAVPLVRQARRVPLHLALGHRGPDVLPRLPQLRRRPRGVLVRPQEGGGREGGEPAAGRLPRRQVRDAAGAAEARRGGVPPHARRRGAGRRRRRGALPAPERGVLPRRGADPRDPPVPRGGRRREAVPARDDGGRPERAQRARPRHGDHRRHAVHQRDRPRAQRAHPRAPGEQRDPADGRARARARGGRAGVHPLRPRHRVHRAAPHRARVPARRRLRAGGAHLRRPRRARRRARPPRAARPRGLPPRLRPPAAARDHRRARAALAVRQVGGGAAGGPRVGGAHRERRRRAGALPRRDELHREPAPHDARGARPRRADRAGERQPHELQPVRRGVRARRLRGRGVRAPAAPVRRRGDRAVGGGARGAGEERGGRGARDGERLPRRGAPAPHGDAARDERDLPALHRPRRALHALRPRDRRGDGRRAPGAGVEDERVRELGRGGRHAALLRRPLRRAARVDRGHADPGGPAPPLRAARPAGALLRRAAQAHAARAPADRGVLRLRAGARERAGGRVH</sequence>
<feature type="compositionally biased region" description="Basic and acidic residues" evidence="1">
    <location>
        <begin position="370"/>
        <end position="405"/>
    </location>
</feature>
<feature type="compositionally biased region" description="Basic and acidic residues" evidence="1">
    <location>
        <begin position="244"/>
        <end position="256"/>
    </location>
</feature>
<feature type="compositionally biased region" description="Basic residues" evidence="1">
    <location>
        <begin position="270"/>
        <end position="316"/>
    </location>
</feature>
<name>A0A6J4KFM5_9BACT</name>
<feature type="compositionally biased region" description="Low complexity" evidence="1">
    <location>
        <begin position="171"/>
        <end position="182"/>
    </location>
</feature>
<feature type="compositionally biased region" description="Basic and acidic residues" evidence="1">
    <location>
        <begin position="198"/>
        <end position="215"/>
    </location>
</feature>
<feature type="compositionally biased region" description="Basic and acidic residues" evidence="1">
    <location>
        <begin position="442"/>
        <end position="458"/>
    </location>
</feature>
<keyword evidence="2" id="KW-0067">ATP-binding</keyword>
<feature type="compositionally biased region" description="Basic and acidic residues" evidence="1">
    <location>
        <begin position="490"/>
        <end position="500"/>
    </location>
</feature>
<feature type="region of interest" description="Disordered" evidence="1">
    <location>
        <begin position="1"/>
        <end position="554"/>
    </location>
</feature>
<feature type="compositionally biased region" description="Basic residues" evidence="1">
    <location>
        <begin position="517"/>
        <end position="531"/>
    </location>
</feature>
<organism evidence="2">
    <name type="scientific">uncultured Gemmatimonadaceae bacterium</name>
    <dbReference type="NCBI Taxonomy" id="246130"/>
    <lineage>
        <taxon>Bacteria</taxon>
        <taxon>Pseudomonadati</taxon>
        <taxon>Gemmatimonadota</taxon>
        <taxon>Gemmatimonadia</taxon>
        <taxon>Gemmatimonadales</taxon>
        <taxon>Gemmatimonadaceae</taxon>
        <taxon>environmental samples</taxon>
    </lineage>
</organism>
<feature type="compositionally biased region" description="Basic residues" evidence="1">
    <location>
        <begin position="408"/>
        <end position="419"/>
    </location>
</feature>
<feature type="compositionally biased region" description="Basic residues" evidence="1">
    <location>
        <begin position="480"/>
        <end position="489"/>
    </location>
</feature>
<accession>A0A6J4KFM5</accession>
<evidence type="ECO:0000256" key="1">
    <source>
        <dbReference type="SAM" id="MobiDB-lite"/>
    </source>
</evidence>
<feature type="compositionally biased region" description="Gly residues" evidence="1">
    <location>
        <begin position="345"/>
        <end position="355"/>
    </location>
</feature>
<feature type="compositionally biased region" description="Low complexity" evidence="1">
    <location>
        <begin position="142"/>
        <end position="156"/>
    </location>
</feature>
<proteinExistence type="predicted"/>
<keyword evidence="2" id="KW-0378">Hydrolase</keyword>
<dbReference type="AlphaFoldDB" id="A0A6J4KFM5"/>
<gene>
    <name evidence="2" type="ORF">AVDCRST_MAG40-598</name>
</gene>
<feature type="non-terminal residue" evidence="2">
    <location>
        <position position="1"/>
    </location>
</feature>
<feature type="compositionally biased region" description="Basic residues" evidence="1">
    <location>
        <begin position="157"/>
        <end position="170"/>
    </location>
</feature>
<feature type="compositionally biased region" description="Basic residues" evidence="1">
    <location>
        <begin position="55"/>
        <end position="68"/>
    </location>
</feature>
<feature type="compositionally biased region" description="Basic residues" evidence="1">
    <location>
        <begin position="216"/>
        <end position="229"/>
    </location>
</feature>
<feature type="non-terminal residue" evidence="2">
    <location>
        <position position="591"/>
    </location>
</feature>
<dbReference type="GO" id="GO:0004386">
    <property type="term" value="F:helicase activity"/>
    <property type="evidence" value="ECO:0007669"/>
    <property type="project" value="UniProtKB-KW"/>
</dbReference>
<keyword evidence="2" id="KW-0347">Helicase</keyword>
<feature type="compositionally biased region" description="Basic and acidic residues" evidence="1">
    <location>
        <begin position="468"/>
        <end position="478"/>
    </location>
</feature>
<protein>
    <submittedName>
        <fullName evidence="2">HrpA-like helicase</fullName>
    </submittedName>
</protein>
<reference evidence="2" key="1">
    <citation type="submission" date="2020-02" db="EMBL/GenBank/DDBJ databases">
        <authorList>
            <person name="Meier V. D."/>
        </authorList>
    </citation>
    <scope>NUCLEOTIDE SEQUENCE</scope>
    <source>
        <strain evidence="2">AVDCRST_MAG40</strain>
    </source>
</reference>
<feature type="compositionally biased region" description="Basic and acidic residues" evidence="1">
    <location>
        <begin position="37"/>
        <end position="50"/>
    </location>
</feature>
<feature type="compositionally biased region" description="Basic and acidic residues" evidence="1">
    <location>
        <begin position="507"/>
        <end position="516"/>
    </location>
</feature>
<evidence type="ECO:0000313" key="2">
    <source>
        <dbReference type="EMBL" id="CAA9304759.1"/>
    </source>
</evidence>
<dbReference type="EMBL" id="CADCTX010000170">
    <property type="protein sequence ID" value="CAA9304759.1"/>
    <property type="molecule type" value="Genomic_DNA"/>
</dbReference>
<keyword evidence="2" id="KW-0547">Nucleotide-binding</keyword>